<dbReference type="InterPro" id="IPR009057">
    <property type="entry name" value="Homeodomain-like_sf"/>
</dbReference>
<evidence type="ECO:0000256" key="4">
    <source>
        <dbReference type="ARBA" id="ARBA00023163"/>
    </source>
</evidence>
<feature type="domain" description="HTH tetR-type" evidence="6">
    <location>
        <begin position="14"/>
        <end position="74"/>
    </location>
</feature>
<dbReference type="EMBL" id="BAABAU010000001">
    <property type="protein sequence ID" value="GAA4265998.1"/>
    <property type="molecule type" value="Genomic_DNA"/>
</dbReference>
<dbReference type="PANTHER" id="PTHR30055">
    <property type="entry name" value="HTH-TYPE TRANSCRIPTIONAL REGULATOR RUTR"/>
    <property type="match status" value="1"/>
</dbReference>
<dbReference type="PROSITE" id="PS50977">
    <property type="entry name" value="HTH_TETR_2"/>
    <property type="match status" value="1"/>
</dbReference>
<keyword evidence="4" id="KW-0804">Transcription</keyword>
<evidence type="ECO:0000313" key="7">
    <source>
        <dbReference type="EMBL" id="GAA4265998.1"/>
    </source>
</evidence>
<name>A0ABP8E1C3_9MICO</name>
<dbReference type="Pfam" id="PF13977">
    <property type="entry name" value="TetR_C_6"/>
    <property type="match status" value="1"/>
</dbReference>
<evidence type="ECO:0000259" key="6">
    <source>
        <dbReference type="PROSITE" id="PS50977"/>
    </source>
</evidence>
<keyword evidence="1" id="KW-0678">Repressor</keyword>
<dbReference type="Gene3D" id="1.10.357.10">
    <property type="entry name" value="Tetracycline Repressor, domain 2"/>
    <property type="match status" value="1"/>
</dbReference>
<comment type="caution">
    <text evidence="7">The sequence shown here is derived from an EMBL/GenBank/DDBJ whole genome shotgun (WGS) entry which is preliminary data.</text>
</comment>
<dbReference type="Proteomes" id="UP001501594">
    <property type="component" value="Unassembled WGS sequence"/>
</dbReference>
<dbReference type="InterPro" id="IPR039538">
    <property type="entry name" value="BetI_C"/>
</dbReference>
<evidence type="ECO:0000313" key="8">
    <source>
        <dbReference type="Proteomes" id="UP001501594"/>
    </source>
</evidence>
<organism evidence="7 8">
    <name type="scientific">Frondihabitans peucedani</name>
    <dbReference type="NCBI Taxonomy" id="598626"/>
    <lineage>
        <taxon>Bacteria</taxon>
        <taxon>Bacillati</taxon>
        <taxon>Actinomycetota</taxon>
        <taxon>Actinomycetes</taxon>
        <taxon>Micrococcales</taxon>
        <taxon>Microbacteriaceae</taxon>
        <taxon>Frondihabitans</taxon>
    </lineage>
</organism>
<keyword evidence="8" id="KW-1185">Reference proteome</keyword>
<dbReference type="Pfam" id="PF00440">
    <property type="entry name" value="TetR_N"/>
    <property type="match status" value="1"/>
</dbReference>
<evidence type="ECO:0000256" key="3">
    <source>
        <dbReference type="ARBA" id="ARBA00023125"/>
    </source>
</evidence>
<dbReference type="InterPro" id="IPR036271">
    <property type="entry name" value="Tet_transcr_reg_TetR-rel_C_sf"/>
</dbReference>
<evidence type="ECO:0000256" key="1">
    <source>
        <dbReference type="ARBA" id="ARBA00022491"/>
    </source>
</evidence>
<feature type="DNA-binding region" description="H-T-H motif" evidence="5">
    <location>
        <begin position="37"/>
        <end position="56"/>
    </location>
</feature>
<dbReference type="InterPro" id="IPR001647">
    <property type="entry name" value="HTH_TetR"/>
</dbReference>
<keyword evidence="2" id="KW-0805">Transcription regulation</keyword>
<protein>
    <submittedName>
        <fullName evidence="7">TetR/AcrR family transcriptional regulator</fullName>
    </submittedName>
</protein>
<reference evidence="8" key="1">
    <citation type="journal article" date="2019" name="Int. J. Syst. Evol. Microbiol.">
        <title>The Global Catalogue of Microorganisms (GCM) 10K type strain sequencing project: providing services to taxonomists for standard genome sequencing and annotation.</title>
        <authorList>
            <consortium name="The Broad Institute Genomics Platform"/>
            <consortium name="The Broad Institute Genome Sequencing Center for Infectious Disease"/>
            <person name="Wu L."/>
            <person name="Ma J."/>
        </authorList>
    </citation>
    <scope>NUCLEOTIDE SEQUENCE [LARGE SCALE GENOMIC DNA]</scope>
    <source>
        <strain evidence="8">JCM 17442</strain>
    </source>
</reference>
<dbReference type="SUPFAM" id="SSF46689">
    <property type="entry name" value="Homeodomain-like"/>
    <property type="match status" value="1"/>
</dbReference>
<keyword evidence="3 5" id="KW-0238">DNA-binding</keyword>
<gene>
    <name evidence="7" type="ORF">GCM10022256_16100</name>
</gene>
<proteinExistence type="predicted"/>
<dbReference type="InterPro" id="IPR050109">
    <property type="entry name" value="HTH-type_TetR-like_transc_reg"/>
</dbReference>
<accession>A0ABP8E1C3</accession>
<dbReference type="PRINTS" id="PR00455">
    <property type="entry name" value="HTHTETR"/>
</dbReference>
<evidence type="ECO:0000256" key="2">
    <source>
        <dbReference type="ARBA" id="ARBA00023015"/>
    </source>
</evidence>
<dbReference type="SUPFAM" id="SSF48498">
    <property type="entry name" value="Tetracyclin repressor-like, C-terminal domain"/>
    <property type="match status" value="1"/>
</dbReference>
<sequence length="224" mass="23969">MTSGGARGPYEKGRMKRQQIVEAALEAYADSGATGPSLRTIAQVAGTTERALLHYFASRDDLFTQVLRERDRALKSGISEEPSVEELGAAVAREAEVPGLSRLFLEIAARAAGEPGPANEFFGERYRELVPLVAGVLNNPKGGGAAESFDPEWAARILVAAADGLQIQWLLDPTIDMQADLAALAHHLAAPDQDRSAFDVGTFTDRLISRDTTGSRDPGPSHTE</sequence>
<dbReference type="PANTHER" id="PTHR30055:SF226">
    <property type="entry name" value="HTH-TYPE TRANSCRIPTIONAL REGULATOR PKSA"/>
    <property type="match status" value="1"/>
</dbReference>
<evidence type="ECO:0000256" key="5">
    <source>
        <dbReference type="PROSITE-ProRule" id="PRU00335"/>
    </source>
</evidence>